<accession>A0A0M3ISC2</accession>
<name>A0A0M3ISC2_ASCLU</name>
<evidence type="ECO:0000313" key="1">
    <source>
        <dbReference type="Proteomes" id="UP000036681"/>
    </source>
</evidence>
<keyword evidence="1" id="KW-1185">Reference proteome</keyword>
<reference evidence="2" key="1">
    <citation type="submission" date="2017-02" db="UniProtKB">
        <authorList>
            <consortium name="WormBaseParasite"/>
        </authorList>
    </citation>
    <scope>IDENTIFICATION</scope>
</reference>
<dbReference type="Pfam" id="PF25519">
    <property type="entry name" value="ILCR1_N"/>
    <property type="match status" value="1"/>
</dbReference>
<sequence length="296" mass="34264">MAMKKWMQQWTVRSFCRAAHDIRVEPFARAMPRRSQQKCQLSADMSWQMPPNSDPRKNYILRVASHLFGLNLVEDKLPNIKSIHKFCETTAPIFVIARHEQRGSVELSNEISEEQSSMPRVIFYKSSAIPLTTDNYKTIISVLTMRGQPAETFLASIQQVFSKSLQKSGKSKTDTQLMSLVSELEESLTARLHSDKRAADGIISLSDEIRYWERRKELRHDDEDDIATQYCDAFAPLSEKLEMIDECPLEELTEFIEVAEDCIDALWRSVEPYPETRMKQLIQIIGFYIRLLHCPI</sequence>
<protein>
    <submittedName>
        <fullName evidence="2">DUF155 domain-containing protein</fullName>
    </submittedName>
</protein>
<dbReference type="Proteomes" id="UP000036681">
    <property type="component" value="Unplaced"/>
</dbReference>
<dbReference type="WBParaSite" id="ALUE_0002165001-mRNA-1">
    <property type="protein sequence ID" value="ALUE_0002165001-mRNA-1"/>
    <property type="gene ID" value="ALUE_0002165001"/>
</dbReference>
<dbReference type="AlphaFoldDB" id="A0A0M3ISC2"/>
<organism evidence="1 2">
    <name type="scientific">Ascaris lumbricoides</name>
    <name type="common">Giant roundworm</name>
    <dbReference type="NCBI Taxonomy" id="6252"/>
    <lineage>
        <taxon>Eukaryota</taxon>
        <taxon>Metazoa</taxon>
        <taxon>Ecdysozoa</taxon>
        <taxon>Nematoda</taxon>
        <taxon>Chromadorea</taxon>
        <taxon>Rhabditida</taxon>
        <taxon>Spirurina</taxon>
        <taxon>Ascaridomorpha</taxon>
        <taxon>Ascaridoidea</taxon>
        <taxon>Ascarididae</taxon>
        <taxon>Ascaris</taxon>
    </lineage>
</organism>
<evidence type="ECO:0000313" key="2">
    <source>
        <dbReference type="WBParaSite" id="ALUE_0002165001-mRNA-1"/>
    </source>
</evidence>
<proteinExistence type="predicted"/>